<dbReference type="Pfam" id="PF20698">
    <property type="entry name" value="PIN-TPR-GreABC"/>
    <property type="match status" value="1"/>
</dbReference>
<comment type="caution">
    <text evidence="2">The sequence shown here is derived from an EMBL/GenBank/DDBJ whole genome shotgun (WGS) entry which is preliminary data.</text>
</comment>
<evidence type="ECO:0000259" key="1">
    <source>
        <dbReference type="Pfam" id="PF20698"/>
    </source>
</evidence>
<proteinExistence type="predicted"/>
<dbReference type="RefSeq" id="WP_044439030.1">
    <property type="nucleotide sequence ID" value="NZ_JYFC01000001.1"/>
</dbReference>
<accession>A0ABR5CJA3</accession>
<feature type="domain" description="PIN" evidence="1">
    <location>
        <begin position="842"/>
        <end position="976"/>
    </location>
</feature>
<dbReference type="InterPro" id="IPR048987">
    <property type="entry name" value="PIN-TPR-GreABC"/>
</dbReference>
<protein>
    <recommendedName>
        <fullName evidence="1">PIN domain-containing protein</fullName>
    </recommendedName>
</protein>
<dbReference type="Gene3D" id="1.25.40.10">
    <property type="entry name" value="Tetratricopeptide repeat domain"/>
    <property type="match status" value="1"/>
</dbReference>
<dbReference type="Proteomes" id="UP000032503">
    <property type="component" value="Unassembled WGS sequence"/>
</dbReference>
<reference evidence="2 3" key="1">
    <citation type="journal article" date="2001" name="Int. J. Syst. Evol. Microbiol.">
        <title>Agreia bicolorata gen. nov., sp. nov., to accommodate actinobacteria isolated from narrow reed grass infected by the nematode Heteroanguina graminophila.</title>
        <authorList>
            <person name="Evtushenko L.I."/>
            <person name="Dorofeeva L.V."/>
            <person name="Dobrovolskaya T.G."/>
            <person name="Streshinskaya G.M."/>
            <person name="Subbotin S.A."/>
            <person name="Tiedje J.M."/>
        </authorList>
    </citation>
    <scope>NUCLEOTIDE SEQUENCE [LARGE SCALE GENOMIC DNA]</scope>
    <source>
        <strain evidence="2 3">VKM Ac-1804</strain>
    </source>
</reference>
<evidence type="ECO:0000313" key="3">
    <source>
        <dbReference type="Proteomes" id="UP000032503"/>
    </source>
</evidence>
<organism evidence="2 3">
    <name type="scientific">Agreia bicolorata</name>
    <dbReference type="NCBI Taxonomy" id="110935"/>
    <lineage>
        <taxon>Bacteria</taxon>
        <taxon>Bacillati</taxon>
        <taxon>Actinomycetota</taxon>
        <taxon>Actinomycetes</taxon>
        <taxon>Micrococcales</taxon>
        <taxon>Microbacteriaceae</taxon>
        <taxon>Agreia</taxon>
    </lineage>
</organism>
<dbReference type="EMBL" id="JYFC01000001">
    <property type="protein sequence ID" value="KJC65728.1"/>
    <property type="molecule type" value="Genomic_DNA"/>
</dbReference>
<gene>
    <name evidence="2" type="ORF">TZ00_02810</name>
</gene>
<keyword evidence="3" id="KW-1185">Reference proteome</keyword>
<name>A0ABR5CJA3_9MICO</name>
<dbReference type="InterPro" id="IPR011990">
    <property type="entry name" value="TPR-like_helical_dom_sf"/>
</dbReference>
<dbReference type="SUPFAM" id="SSF48452">
    <property type="entry name" value="TPR-like"/>
    <property type="match status" value="1"/>
</dbReference>
<sequence>MSDPASGVAINLASGGIGSLLHRGWRALSFDWRAAKWVVRRARARGLTVHLKPLKIMLADGSIRRALEAGDDVSLATVRDRLKDVPIRTLDGEDAGVDVLLNLVRLGYLGASELNEAVVTHHIQVISQLSSMEQAVADGASDAATFRFNLQKISPILGEDVARLREQQPAVIERLIAELVRAMDRSQLLSDWSTTRPDWLTRAAGIDGWLGEAAMDVDAKSAAVAWFDSAIAQGATPRGYWKVRRMWAAEIRDDEVALAYLADVSDYPLVQGIMQANSSTDRIGHLEAWHPSTSSQESLRATLLAQFARDEDRLDEAIRMGREAFETHNRVGAGLVAVECLIRRSAVADHRFHASDLSDALTLALRIRDARRRWGSSSGVAVAHAMRAYMLLMDPERAWALSQEEPDGEATAVEARHPDVRDASVILMAERGSVEMALDQLDDSFSEASHLQVEAREAELLLDEERARELWSRAIAATDDWNDKASLCFRQATRGYLDPFVEELRVGNPEIAGELDLVAGLFAEAPGAEGRAQSAAVTNPRLAHALVMFFGQKGRHIDVISASERAAQTWGDADDWLRAAKSHQLLGHLHEAIDRAGKALQAGGPRWGDQFAAYVVQTECAFQLDDWASAALSATSMLTLRPSSSSARWALVLIRYNAGDEDEAYRVWAAGNPGPKPSSEAEASVWLSLFRLHGSEMATLAELQQIATDFAGSEQIRNLAIGAVTMAPITEDSSSVNLATLFEQYENDFPEGNAFFRITVDTEDRDTLIAQLDAAVGGPRDTTAIDTGLRNGTLPVGLAAQVAHRFYAEGLMLCRRAPRFAGPLAGVDELAAIAAAVGSTVVVDTTALLTMALLPDDAANLLAGRFVLRSTSQQLLDANASRESLSREAGGQFIPSSTERGAEFVPDDPVEREALRGISQTLVEWFRRTERVSNRHQDSELIVALGQAAGPWTSAADLAIKQGLAFWCDDAATRRIVSAAGVPTFGTPAVVEQARIAGIADGALADSIDAALIHRWSVGVVYRAPAYQLALDLDGGGCARHCCRYPLRRSD</sequence>
<evidence type="ECO:0000313" key="2">
    <source>
        <dbReference type="EMBL" id="KJC65728.1"/>
    </source>
</evidence>